<protein>
    <submittedName>
        <fullName evidence="7">GMC family oxidoreductase</fullName>
    </submittedName>
</protein>
<organism evidence="7 8">
    <name type="scientific">Nitrospirillum viridazoti CBAmc</name>
    <dbReference type="NCBI Taxonomy" id="1441467"/>
    <lineage>
        <taxon>Bacteria</taxon>
        <taxon>Pseudomonadati</taxon>
        <taxon>Pseudomonadota</taxon>
        <taxon>Alphaproteobacteria</taxon>
        <taxon>Rhodospirillales</taxon>
        <taxon>Azospirillaceae</taxon>
        <taxon>Nitrospirillum</taxon>
        <taxon>Nitrospirillum viridazoti</taxon>
    </lineage>
</organism>
<dbReference type="EMBL" id="CP022113">
    <property type="protein sequence ID" value="ASG25116.1"/>
    <property type="molecule type" value="Genomic_DNA"/>
</dbReference>
<dbReference type="RefSeq" id="WP_088875499.1">
    <property type="nucleotide sequence ID" value="NZ_CP022113.1"/>
</dbReference>
<feature type="domain" description="Glucose-methanol-choline oxidoreductase C-terminal" evidence="6">
    <location>
        <begin position="447"/>
        <end position="567"/>
    </location>
</feature>
<dbReference type="PANTHER" id="PTHR46056:SF12">
    <property type="entry name" value="LONG-CHAIN-ALCOHOL OXIDASE"/>
    <property type="match status" value="1"/>
</dbReference>
<dbReference type="Proteomes" id="UP000197153">
    <property type="component" value="Chromosome 4"/>
</dbReference>
<dbReference type="SUPFAM" id="SSF54373">
    <property type="entry name" value="FAD-linked reductases, C-terminal domain"/>
    <property type="match status" value="1"/>
</dbReference>
<evidence type="ECO:0000313" key="7">
    <source>
        <dbReference type="EMBL" id="ASG25116.1"/>
    </source>
</evidence>
<keyword evidence="4" id="KW-0560">Oxidoreductase</keyword>
<dbReference type="Pfam" id="PF00732">
    <property type="entry name" value="GMC_oxred_N"/>
    <property type="match status" value="1"/>
</dbReference>
<accession>A0A248K2X9</accession>
<evidence type="ECO:0000256" key="2">
    <source>
        <dbReference type="ARBA" id="ARBA00022630"/>
    </source>
</evidence>
<proteinExistence type="inferred from homology"/>
<dbReference type="InterPro" id="IPR007867">
    <property type="entry name" value="GMC_OxRtase_C"/>
</dbReference>
<comment type="similarity">
    <text evidence="1">Belongs to the GMC oxidoreductase family.</text>
</comment>
<dbReference type="AlphaFoldDB" id="A0A248K2X9"/>
<evidence type="ECO:0000259" key="6">
    <source>
        <dbReference type="Pfam" id="PF05199"/>
    </source>
</evidence>
<evidence type="ECO:0000313" key="8">
    <source>
        <dbReference type="Proteomes" id="UP000197153"/>
    </source>
</evidence>
<dbReference type="InterPro" id="IPR000172">
    <property type="entry name" value="GMC_OxRdtase_N"/>
</dbReference>
<evidence type="ECO:0000256" key="4">
    <source>
        <dbReference type="ARBA" id="ARBA00023002"/>
    </source>
</evidence>
<dbReference type="InterPro" id="IPR036188">
    <property type="entry name" value="FAD/NAD-bd_sf"/>
</dbReference>
<dbReference type="GO" id="GO:0050660">
    <property type="term" value="F:flavin adenine dinucleotide binding"/>
    <property type="evidence" value="ECO:0007669"/>
    <property type="project" value="InterPro"/>
</dbReference>
<evidence type="ECO:0000256" key="1">
    <source>
        <dbReference type="ARBA" id="ARBA00010790"/>
    </source>
</evidence>
<dbReference type="GO" id="GO:0016614">
    <property type="term" value="F:oxidoreductase activity, acting on CH-OH group of donors"/>
    <property type="evidence" value="ECO:0007669"/>
    <property type="project" value="InterPro"/>
</dbReference>
<dbReference type="Gene3D" id="3.50.50.60">
    <property type="entry name" value="FAD/NAD(P)-binding domain"/>
    <property type="match status" value="2"/>
</dbReference>
<evidence type="ECO:0000259" key="5">
    <source>
        <dbReference type="Pfam" id="PF00732"/>
    </source>
</evidence>
<name>A0A248K2X9_9PROT</name>
<feature type="domain" description="Glucose-methanol-choline oxidoreductase N-terminal" evidence="5">
    <location>
        <begin position="233"/>
        <end position="343"/>
    </location>
</feature>
<reference evidence="7 8" key="1">
    <citation type="submission" date="2017-06" db="EMBL/GenBank/DDBJ databases">
        <title>Complete genome sequence of Nitrospirillum amazonense strain CBAmC, an endophytic nitrogen-fixing and plant growth-promoting bacterium, isolated from sugarcane.</title>
        <authorList>
            <person name="Schwab S."/>
            <person name="dos Santos Teixeira K.R."/>
            <person name="Simoes Araujo J.L."/>
            <person name="Soares Vidal M."/>
            <person name="Borges de Freitas H.R."/>
            <person name="Rivello Crivelaro A.L."/>
            <person name="Bueno de Camargo Nunes A."/>
            <person name="dos Santos C.M."/>
            <person name="Palmeira da Silva Rosa D."/>
            <person name="da Silva Padilha D."/>
            <person name="da Silva E."/>
            <person name="Araujo Terra L."/>
            <person name="Soares Mendes V."/>
            <person name="Farinelli L."/>
            <person name="Magalhaes Cruz L."/>
            <person name="Baldani J.I."/>
        </authorList>
    </citation>
    <scope>NUCLEOTIDE SEQUENCE [LARGE SCALE GENOMIC DNA]</scope>
    <source>
        <strain evidence="7 8">CBAmC</strain>
    </source>
</reference>
<sequence length="588" mass="64551">MSEKLPSVDVLVVGFGWTGAIVAQELTDAGLNVLALERGKWRDTPTDFAPTFAQDELRYMWRHALFENLAHNTLTIRNNTSQTALPMRVMGSFLPGTGVGGSGVHWNGQTWRFLPSDLEVRSHVTRRYGAKAIPADMTIQDFGVTYDDLEPHYDRFEYLCGTSGTAGNLNGQIQAGGNPFEGARKRAYPTPAMRQAYAPTLFAEAAAKLGYHPFPQPSSNLSEAYTNPLGVQLGPCTYCGFCEKFGCGNYSKATAQTTILPVLMRKPNFTLRTEAEALMINRDSTGKRAVSVTYVDAQGREFEQPADLIFLGTYALNNVRLLLLSGIGTPYDPRTGQGVVGRNYAYQRTSFVNAFFDDKILNPFIGAGAHGMHIDDFNGDNFDHGGLGFLGGGYFGVLQTGARPIETHPVPEGTPTWGGAWKKAVAANYLKTTTISTHGGVMSHRGNYLDLDPTYRDVYGRPLLRMTFDYTDNEQKMAHYITDRAADVARAMGPREIKVVYRDGSWDVVPYQTTHNTGGAIMGADPKTSMVNRYLQSWDVSNLFVMGASAFPQNPGYNPTGTVAALAYWSLKAVREQYLKSPGPLVHT</sequence>
<evidence type="ECO:0000256" key="3">
    <source>
        <dbReference type="ARBA" id="ARBA00022827"/>
    </source>
</evidence>
<dbReference type="Pfam" id="PF05199">
    <property type="entry name" value="GMC_oxred_C"/>
    <property type="match status" value="1"/>
</dbReference>
<dbReference type="PANTHER" id="PTHR46056">
    <property type="entry name" value="LONG-CHAIN-ALCOHOL OXIDASE"/>
    <property type="match status" value="1"/>
</dbReference>
<keyword evidence="3" id="KW-0274">FAD</keyword>
<dbReference type="KEGG" id="nao:Y958_29560"/>
<keyword evidence="8" id="KW-1185">Reference proteome</keyword>
<keyword evidence="2" id="KW-0285">Flavoprotein</keyword>
<gene>
    <name evidence="7" type="ORF">Y958_29560</name>
</gene>
<dbReference type="SUPFAM" id="SSF51905">
    <property type="entry name" value="FAD/NAD(P)-binding domain"/>
    <property type="match status" value="1"/>
</dbReference>